<dbReference type="RefSeq" id="WP_285491114.1">
    <property type="nucleotide sequence ID" value="NZ_BSTI01000035.1"/>
</dbReference>
<dbReference type="AlphaFoldDB" id="A0A9W6VK60"/>
<evidence type="ECO:0000313" key="1">
    <source>
        <dbReference type="EMBL" id="GLY71360.1"/>
    </source>
</evidence>
<protein>
    <submittedName>
        <fullName evidence="1">Uncharacterized protein</fullName>
    </submittedName>
</protein>
<proteinExistence type="predicted"/>
<comment type="caution">
    <text evidence="1">The sequence shown here is derived from an EMBL/GenBank/DDBJ whole genome shotgun (WGS) entry which is preliminary data.</text>
</comment>
<dbReference type="SUPFAM" id="SSF53756">
    <property type="entry name" value="UDP-Glycosyltransferase/glycogen phosphorylase"/>
    <property type="match status" value="1"/>
</dbReference>
<dbReference type="InterPro" id="IPR043148">
    <property type="entry name" value="TagF_C"/>
</dbReference>
<dbReference type="Gene3D" id="3.40.50.12580">
    <property type="match status" value="1"/>
</dbReference>
<dbReference type="Proteomes" id="UP001165136">
    <property type="component" value="Unassembled WGS sequence"/>
</dbReference>
<sequence>MQDHRWVLNPVGRHGVPWLTRTGCKKVLVMMDQMVAGTRLLDLLPLLEVDHRVQVVFTMPEPPEFWRASHEFVEAQGGVVIPWSQARHLRFDLAIAAGQFGIDEVDAPVMLVPHGYGFGQYRLRPRVAGDDRKLVMNLDREHLMRDGRVRAEVVVLIHHAEREVLARTCPEALPHAVVAGNIAFDRLLASLEARERYRRALKATGRRKLVVISSTWTSQSAFGRHPDLFERIMDQLPPDDYQVVGLLHPNIWAHHGRRQVRAWLEGCLRAGLGLVPPEEGWRAALIAADVVVGDYGSVTGYAAGLGTPLLLAAEPDDAPLEGSPTEALLDTAWRWKPERALLPQLEELAASHTPDTYIEVRRRLTSRPGQAAAILRRTMYGLLGLTEPARPACASPVALPTLVS</sequence>
<gene>
    <name evidence="1" type="ORF">Atai01_79790</name>
</gene>
<dbReference type="EMBL" id="BSTI01000035">
    <property type="protein sequence ID" value="GLY71360.1"/>
    <property type="molecule type" value="Genomic_DNA"/>
</dbReference>
<keyword evidence="2" id="KW-1185">Reference proteome</keyword>
<reference evidence="1" key="1">
    <citation type="submission" date="2023-03" db="EMBL/GenBank/DDBJ databases">
        <title>Amycolatopsis taiwanensis NBRC 103393.</title>
        <authorList>
            <person name="Ichikawa N."/>
            <person name="Sato H."/>
            <person name="Tonouchi N."/>
        </authorList>
    </citation>
    <scope>NUCLEOTIDE SEQUENCE</scope>
    <source>
        <strain evidence="1">NBRC 103393</strain>
    </source>
</reference>
<name>A0A9W6VK60_9PSEU</name>
<evidence type="ECO:0000313" key="2">
    <source>
        <dbReference type="Proteomes" id="UP001165136"/>
    </source>
</evidence>
<accession>A0A9W6VK60</accession>
<organism evidence="1 2">
    <name type="scientific">Amycolatopsis taiwanensis</name>
    <dbReference type="NCBI Taxonomy" id="342230"/>
    <lineage>
        <taxon>Bacteria</taxon>
        <taxon>Bacillati</taxon>
        <taxon>Actinomycetota</taxon>
        <taxon>Actinomycetes</taxon>
        <taxon>Pseudonocardiales</taxon>
        <taxon>Pseudonocardiaceae</taxon>
        <taxon>Amycolatopsis</taxon>
    </lineage>
</organism>